<proteinExistence type="predicted"/>
<dbReference type="Proteomes" id="UP001163835">
    <property type="component" value="Unassembled WGS sequence"/>
</dbReference>
<keyword evidence="2" id="KW-1185">Reference proteome</keyword>
<evidence type="ECO:0000313" key="1">
    <source>
        <dbReference type="EMBL" id="KAJ3814399.1"/>
    </source>
</evidence>
<comment type="caution">
    <text evidence="1">The sequence shown here is derived from an EMBL/GenBank/DDBJ whole genome shotgun (WGS) entry which is preliminary data.</text>
</comment>
<evidence type="ECO:0000313" key="2">
    <source>
        <dbReference type="Proteomes" id="UP001163835"/>
    </source>
</evidence>
<protein>
    <submittedName>
        <fullName evidence="1">Uncharacterized protein</fullName>
    </submittedName>
</protein>
<name>A0ACC1UBU6_9AGAR</name>
<dbReference type="EMBL" id="MU794969">
    <property type="protein sequence ID" value="KAJ3814399.1"/>
    <property type="molecule type" value="Genomic_DNA"/>
</dbReference>
<gene>
    <name evidence="1" type="ORF">F5876DRAFT_72992</name>
</gene>
<reference evidence="1" key="1">
    <citation type="submission" date="2022-09" db="EMBL/GenBank/DDBJ databases">
        <title>A Global Phylogenomic Analysis of the Shiitake Genus Lentinula.</title>
        <authorList>
            <consortium name="DOE Joint Genome Institute"/>
            <person name="Sierra-Patev S."/>
            <person name="Min B."/>
            <person name="Naranjo-Ortiz M."/>
            <person name="Looney B."/>
            <person name="Konkel Z."/>
            <person name="Slot J.C."/>
            <person name="Sakamoto Y."/>
            <person name="Steenwyk J.L."/>
            <person name="Rokas A."/>
            <person name="Carro J."/>
            <person name="Camarero S."/>
            <person name="Ferreira P."/>
            <person name="Molpeceres G."/>
            <person name="Ruiz-Duenas F.J."/>
            <person name="Serrano A."/>
            <person name="Henrissat B."/>
            <person name="Drula E."/>
            <person name="Hughes K.W."/>
            <person name="Mata J.L."/>
            <person name="Ishikawa N.K."/>
            <person name="Vargas-Isla R."/>
            <person name="Ushijima S."/>
            <person name="Smith C.A."/>
            <person name="Ahrendt S."/>
            <person name="Andreopoulos W."/>
            <person name="He G."/>
            <person name="Labutti K."/>
            <person name="Lipzen A."/>
            <person name="Ng V."/>
            <person name="Riley R."/>
            <person name="Sandor L."/>
            <person name="Barry K."/>
            <person name="Martinez A.T."/>
            <person name="Xiao Y."/>
            <person name="Gibbons J.G."/>
            <person name="Terashima K."/>
            <person name="Grigoriev I.V."/>
            <person name="Hibbett D.S."/>
        </authorList>
    </citation>
    <scope>NUCLEOTIDE SEQUENCE</scope>
    <source>
        <strain evidence="1">TMI1499</strain>
    </source>
</reference>
<sequence length="816" mass="92557">MNLLQRIIQLFRKLYDSQPAQLALRSILALYTFLVHQSRKRTLKKRKLSARPDFDETNVASELVPSSIPTTSAKICASRTPAKDTLHPYPFSGTNASMSSQDVSASSVHTDVNTKRSYRRSLGISHPNQTRHLDPGSRSNPHIDIPAISGQHAHLSGSTPHLSSRPNSAYGGSRPTSFHGQLSVSRPISPYTSRHGFGSETSLPPSITIDRGPDEAGFNTAPLQTSPVQEDEPFTLPEMSDLKQLSEVHERFHPIPPEYHSRYERSTYVLDERTTYTIEPMTRSFKPEKRIPGWTKMIHPEGACYYVYENRRYYTDADIMDDLTKDRIMACINDFDDFICSRSIHLSSQANTVFDIRIDPDDPERYTCGYYIADHTARTVFWLDTVEADTFPVWWEVKGVTSPTHIEHAVVSLYWYHCHLFPHSYNLNVEAVDELRDILLHCIGDTITSSTSTVPYNISDLKDMMLLLNNIRKNPATGGGVSAYSRIMYIFTRLRFLHFYGEPGARLDRDQSVHHKAHHHHRRPWWMRTLSPALFSVPDLYYGILSNLWVDGLVHEAAWADFVGKMNDEWQQLILFNTVLLNANVAFLAIQSIDNSSDSPGRSPAQIASFLSIVASFGSIILGLVLARKHRAKAKDTAEDAAKFLNSWERDRLGVASLAILYSVPYALLLWGVLCFLVAFSFMCYSNSDALVLSIMSSSWFVVAILVFWCVTALASWDRRSNDQPSFWSYVHELLSYLLFGLWWLIDAIVIMAKQGWQFLHTRPTMVQGAEQRPIELQNVRKSSMGTVVELWRKSSLFSGTDRKNTSDTQATAVEV</sequence>
<organism evidence="1 2">
    <name type="scientific">Lentinula aff. lateritia</name>
    <dbReference type="NCBI Taxonomy" id="2804960"/>
    <lineage>
        <taxon>Eukaryota</taxon>
        <taxon>Fungi</taxon>
        <taxon>Dikarya</taxon>
        <taxon>Basidiomycota</taxon>
        <taxon>Agaricomycotina</taxon>
        <taxon>Agaricomycetes</taxon>
        <taxon>Agaricomycetidae</taxon>
        <taxon>Agaricales</taxon>
        <taxon>Marasmiineae</taxon>
        <taxon>Omphalotaceae</taxon>
        <taxon>Lentinula</taxon>
    </lineage>
</organism>
<accession>A0ACC1UBU6</accession>